<reference evidence="4 5" key="1">
    <citation type="journal article" date="2014" name="PLoS Genet.">
        <title>Phylogenetically driven sequencing of extremely halophilic archaea reveals strategies for static and dynamic osmo-response.</title>
        <authorList>
            <person name="Becker E.A."/>
            <person name="Seitzer P.M."/>
            <person name="Tritt A."/>
            <person name="Larsen D."/>
            <person name="Krusor M."/>
            <person name="Yao A.I."/>
            <person name="Wu D."/>
            <person name="Madern D."/>
            <person name="Eisen J.A."/>
            <person name="Darling A.E."/>
            <person name="Facciotti M.T."/>
        </authorList>
    </citation>
    <scope>NUCLEOTIDE SEQUENCE [LARGE SCALE GENOMIC DNA]</scope>
    <source>
        <strain evidence="4 5">JCM 14089</strain>
    </source>
</reference>
<feature type="transmembrane region" description="Helical" evidence="2">
    <location>
        <begin position="88"/>
        <end position="106"/>
    </location>
</feature>
<evidence type="ECO:0000313" key="4">
    <source>
        <dbReference type="EMBL" id="ELY42076.1"/>
    </source>
</evidence>
<proteinExistence type="predicted"/>
<keyword evidence="2" id="KW-0472">Membrane</keyword>
<keyword evidence="5" id="KW-1185">Reference proteome</keyword>
<dbReference type="Pfam" id="PF25939">
    <property type="entry name" value="DUF7982"/>
    <property type="match status" value="1"/>
</dbReference>
<dbReference type="eggNOG" id="arCOG03442">
    <property type="taxonomic scope" value="Archaea"/>
</dbReference>
<dbReference type="EMBL" id="AOHX01000047">
    <property type="protein sequence ID" value="ELY42076.1"/>
    <property type="molecule type" value="Genomic_DNA"/>
</dbReference>
<organism evidence="4 5">
    <name type="scientific">Natronorubrum sulfidifaciens JCM 14089</name>
    <dbReference type="NCBI Taxonomy" id="1230460"/>
    <lineage>
        <taxon>Archaea</taxon>
        <taxon>Methanobacteriati</taxon>
        <taxon>Methanobacteriota</taxon>
        <taxon>Stenosarchaea group</taxon>
        <taxon>Halobacteria</taxon>
        <taxon>Halobacteriales</taxon>
        <taxon>Natrialbaceae</taxon>
        <taxon>Natronorubrum</taxon>
    </lineage>
</organism>
<evidence type="ECO:0000256" key="2">
    <source>
        <dbReference type="SAM" id="Phobius"/>
    </source>
</evidence>
<dbReference type="Proteomes" id="UP000011661">
    <property type="component" value="Unassembled WGS sequence"/>
</dbReference>
<name>L9VYL0_9EURY</name>
<sequence>MNTNNLSGDGRFQETDDTAVGIDDMDRTELAARAERLAEENRQLRDANERLRATHTHRTWYRQSGRSLLFLGTLSGLGGLVFPETRALLFAIAATGLFGGVLTYSLSRDRFLSATVCEAIYTAVADTKSTLAAEQDFSGVPLYVPDDDGGASLFIPAGSEYENPDRDDDSPVSTGLEHGITLTPTGADLVQEFERTVPNALSDAPSTLATRLADAVVEQFELARHVEPTTTVRDGRGRIAVAISGSALGDVDRFDHPITSFLAVGLAAGLERPVSLEVSPHADTADWLAVYRWERADDTP</sequence>
<gene>
    <name evidence="4" type="ORF">C495_16038</name>
</gene>
<protein>
    <recommendedName>
        <fullName evidence="3">DUF7982 domain-containing protein</fullName>
    </recommendedName>
</protein>
<feature type="transmembrane region" description="Helical" evidence="2">
    <location>
        <begin position="65"/>
        <end position="82"/>
    </location>
</feature>
<keyword evidence="2" id="KW-1133">Transmembrane helix</keyword>
<evidence type="ECO:0000313" key="5">
    <source>
        <dbReference type="Proteomes" id="UP000011661"/>
    </source>
</evidence>
<dbReference type="InterPro" id="IPR058288">
    <property type="entry name" value="DUF7982"/>
</dbReference>
<feature type="coiled-coil region" evidence="1">
    <location>
        <begin position="27"/>
        <end position="57"/>
    </location>
</feature>
<keyword evidence="1" id="KW-0175">Coiled coil</keyword>
<dbReference type="AlphaFoldDB" id="L9VYL0"/>
<accession>L9VYL0</accession>
<keyword evidence="2" id="KW-0812">Transmembrane</keyword>
<comment type="caution">
    <text evidence="4">The sequence shown here is derived from an EMBL/GenBank/DDBJ whole genome shotgun (WGS) entry which is preliminary data.</text>
</comment>
<evidence type="ECO:0000259" key="3">
    <source>
        <dbReference type="Pfam" id="PF25939"/>
    </source>
</evidence>
<dbReference type="PATRIC" id="fig|1230460.4.peg.3265"/>
<feature type="domain" description="DUF7982" evidence="3">
    <location>
        <begin position="27"/>
        <end position="293"/>
    </location>
</feature>
<evidence type="ECO:0000256" key="1">
    <source>
        <dbReference type="SAM" id="Coils"/>
    </source>
</evidence>